<evidence type="ECO:0000256" key="1">
    <source>
        <dbReference type="SAM" id="SignalP"/>
    </source>
</evidence>
<dbReference type="EMBL" id="BLXT01007807">
    <property type="protein sequence ID" value="GFO42611.1"/>
    <property type="molecule type" value="Genomic_DNA"/>
</dbReference>
<accession>A0AAV4DEN4</accession>
<proteinExistence type="predicted"/>
<keyword evidence="3" id="KW-1185">Reference proteome</keyword>
<comment type="caution">
    <text evidence="2">The sequence shown here is derived from an EMBL/GenBank/DDBJ whole genome shotgun (WGS) entry which is preliminary data.</text>
</comment>
<evidence type="ECO:0000313" key="2">
    <source>
        <dbReference type="EMBL" id="GFO42611.1"/>
    </source>
</evidence>
<name>A0AAV4DEN4_9GAST</name>
<reference evidence="2 3" key="1">
    <citation type="journal article" date="2021" name="Elife">
        <title>Chloroplast acquisition without the gene transfer in kleptoplastic sea slugs, Plakobranchus ocellatus.</title>
        <authorList>
            <person name="Maeda T."/>
            <person name="Takahashi S."/>
            <person name="Yoshida T."/>
            <person name="Shimamura S."/>
            <person name="Takaki Y."/>
            <person name="Nagai Y."/>
            <person name="Toyoda A."/>
            <person name="Suzuki Y."/>
            <person name="Arimoto A."/>
            <person name="Ishii H."/>
            <person name="Satoh N."/>
            <person name="Nishiyama T."/>
            <person name="Hasebe M."/>
            <person name="Maruyama T."/>
            <person name="Minagawa J."/>
            <person name="Obokata J."/>
            <person name="Shigenobu S."/>
        </authorList>
    </citation>
    <scope>NUCLEOTIDE SEQUENCE [LARGE SCALE GENOMIC DNA]</scope>
</reference>
<keyword evidence="1" id="KW-0732">Signal</keyword>
<organism evidence="2 3">
    <name type="scientific">Plakobranchus ocellatus</name>
    <dbReference type="NCBI Taxonomy" id="259542"/>
    <lineage>
        <taxon>Eukaryota</taxon>
        <taxon>Metazoa</taxon>
        <taxon>Spiralia</taxon>
        <taxon>Lophotrochozoa</taxon>
        <taxon>Mollusca</taxon>
        <taxon>Gastropoda</taxon>
        <taxon>Heterobranchia</taxon>
        <taxon>Euthyneura</taxon>
        <taxon>Panpulmonata</taxon>
        <taxon>Sacoglossa</taxon>
        <taxon>Placobranchoidea</taxon>
        <taxon>Plakobranchidae</taxon>
        <taxon>Plakobranchus</taxon>
    </lineage>
</organism>
<feature type="chain" id="PRO_5043573619" evidence="1">
    <location>
        <begin position="20"/>
        <end position="201"/>
    </location>
</feature>
<sequence length="201" mass="22768">MSVFTIIVLYLCLPVRMSGSLLSHNDIHDVLVPTTAATTSAKVPRNARNSSNLEQLQTHPASVSSKLPLHNFWPWIPVAGMEADSDTSAQLFTFSKKLPSHNFWPWIPVVGTEVGSATSAQLFTFGKKLPSHNFWPWVPLRDFGLSGFWGNWTHLFRVPKHSFWPFVPITADDRNKKFPSTGPKLPRLPWPPSLHREFLHH</sequence>
<feature type="signal peptide" evidence="1">
    <location>
        <begin position="1"/>
        <end position="19"/>
    </location>
</feature>
<evidence type="ECO:0000313" key="3">
    <source>
        <dbReference type="Proteomes" id="UP000735302"/>
    </source>
</evidence>
<gene>
    <name evidence="2" type="ORF">PoB_006911600</name>
</gene>
<protein>
    <submittedName>
        <fullName evidence="2">Uncharacterized protein</fullName>
    </submittedName>
</protein>
<dbReference type="Proteomes" id="UP000735302">
    <property type="component" value="Unassembled WGS sequence"/>
</dbReference>
<dbReference type="AlphaFoldDB" id="A0AAV4DEN4"/>